<proteinExistence type="predicted"/>
<dbReference type="AlphaFoldDB" id="A0A951MDW3"/>
<dbReference type="RefSeq" id="WP_219288697.1">
    <property type="nucleotide sequence ID" value="NZ_RPHB01000004.1"/>
</dbReference>
<name>A0A951MDW3_9BACT</name>
<dbReference type="EMBL" id="RPHB01000004">
    <property type="protein sequence ID" value="MBW3468025.1"/>
    <property type="molecule type" value="Genomic_DNA"/>
</dbReference>
<organism evidence="1 2">
    <name type="scientific">Arthrospiribacter ruber</name>
    <dbReference type="NCBI Taxonomy" id="2487934"/>
    <lineage>
        <taxon>Bacteria</taxon>
        <taxon>Pseudomonadati</taxon>
        <taxon>Bacteroidota</taxon>
        <taxon>Cytophagia</taxon>
        <taxon>Cytophagales</taxon>
        <taxon>Cyclobacteriaceae</taxon>
        <taxon>Arthrospiribacter</taxon>
    </lineage>
</organism>
<accession>A0A951MDW3</accession>
<evidence type="ECO:0000313" key="2">
    <source>
        <dbReference type="Proteomes" id="UP000727490"/>
    </source>
</evidence>
<dbReference type="Proteomes" id="UP000727490">
    <property type="component" value="Unassembled WGS sequence"/>
</dbReference>
<comment type="caution">
    <text evidence="1">The sequence shown here is derived from an EMBL/GenBank/DDBJ whole genome shotgun (WGS) entry which is preliminary data.</text>
</comment>
<sequence>MKNPNKSGLKQILSSFELQRKPFIVNESNLASLFARLGNKALFIFLLSSVLYLSSCDKEDSAPPINNDPEPTGSILIKIKTTGKDSDPEGYTVHIEGSDARQVDANGEINISNKRPGNYSIELRGIANHCSGNGSMVKEATVSADGITTVEFEVDCKAILRDRLVYSKGLNNFTEFKIHSSNLDGSDEKLIYDKVIAFPSTVRISPDGTKISFNDRLDGNNTIQIFVMDADGENVTAIPHEGADNTAMANQFNSVWHPDSKKITFRNGFRNVTYELESGQRTLIEFEEGEMFSVQEVIDNGTKFLGIYIKNTPGSPVVHQLAISNADGTGMTILKEEPNLVFISAKMLDENTLVYIQRINASGFFNEVRKINIDGSNDQNIQNQLGFAESDRLQSFTISPNKTDLLFYFGRNVNFFFGKTKLNGSVELLTYTGNNVRVSPDWSQVTRK</sequence>
<keyword evidence="2" id="KW-1185">Reference proteome</keyword>
<reference evidence="1 2" key="1">
    <citation type="journal article" date="2020" name="Syst. Appl. Microbiol.">
        <title>Arthrospiribacter ruber gen. nov., sp. nov., a novel bacterium isolated from Arthrospira cultures.</title>
        <authorList>
            <person name="Waleron M."/>
            <person name="Misztak A."/>
            <person name="Waleron M.M."/>
            <person name="Furmaniak M."/>
            <person name="Mrozik A."/>
            <person name="Waleron K."/>
        </authorList>
    </citation>
    <scope>NUCLEOTIDE SEQUENCE [LARGE SCALE GENOMIC DNA]</scope>
    <source>
        <strain evidence="1 2">DPMB0001</strain>
    </source>
</reference>
<gene>
    <name evidence="1" type="ORF">EGN73_09385</name>
</gene>
<evidence type="ECO:0000313" key="1">
    <source>
        <dbReference type="EMBL" id="MBW3468025.1"/>
    </source>
</evidence>
<protein>
    <submittedName>
        <fullName evidence="1">Uncharacterized protein</fullName>
    </submittedName>
</protein>